<dbReference type="NCBIfam" id="NF004565">
    <property type="entry name" value="PRK05901.2-3"/>
    <property type="match status" value="1"/>
</dbReference>
<feature type="compositionally biased region" description="Acidic residues" evidence="6">
    <location>
        <begin position="121"/>
        <end position="138"/>
    </location>
</feature>
<dbReference type="GO" id="GO:0003677">
    <property type="term" value="F:DNA binding"/>
    <property type="evidence" value="ECO:0007669"/>
    <property type="project" value="UniProtKB-KW"/>
</dbReference>
<dbReference type="InterPro" id="IPR013325">
    <property type="entry name" value="RNA_pol_sigma_r2"/>
</dbReference>
<keyword evidence="4" id="KW-0238">DNA-binding</keyword>
<reference evidence="7 8" key="2">
    <citation type="submission" date="2018-10" db="EMBL/GenBank/DDBJ databases">
        <title>Detection and isolation of Mycoplasma hominis as a predominant microorganism from pelvic cavity of patient with salpingitis and tubo-ovarian abscess.</title>
        <authorList>
            <person name="Guschin A.E."/>
            <person name="Khayrullina G.A."/>
            <person name="Rakovskaya I.V."/>
            <person name="Shelenkov A.A."/>
            <person name="Shagin D.A."/>
        </authorList>
    </citation>
    <scope>NUCLEOTIDE SEQUENCE [LARGE SCALE GENOMIC DNA]</scope>
    <source>
        <strain evidence="8">TOA</strain>
    </source>
</reference>
<dbReference type="InterPro" id="IPR013324">
    <property type="entry name" value="RNA_pol_sigma_r3/r4-like"/>
</dbReference>
<evidence type="ECO:0000256" key="3">
    <source>
        <dbReference type="ARBA" id="ARBA00023082"/>
    </source>
</evidence>
<feature type="compositionally biased region" description="Acidic residues" evidence="6">
    <location>
        <begin position="146"/>
        <end position="156"/>
    </location>
</feature>
<dbReference type="Gene3D" id="1.10.601.10">
    <property type="entry name" value="RNA Polymerase Primary Sigma Factor"/>
    <property type="match status" value="1"/>
</dbReference>
<dbReference type="PANTHER" id="PTHR30603">
    <property type="entry name" value="RNA POLYMERASE SIGMA FACTOR RPO"/>
    <property type="match status" value="1"/>
</dbReference>
<reference evidence="7 8" key="1">
    <citation type="submission" date="2014-08" db="EMBL/GenBank/DDBJ databases">
        <authorList>
            <person name="Kuleshov K."/>
            <person name="Dedkov V."/>
            <person name="Markelov M."/>
            <person name="Pimkina E."/>
        </authorList>
    </citation>
    <scope>NUCLEOTIDE SEQUENCE [LARGE SCALE GENOMIC DNA]</scope>
    <source>
        <strain evidence="8">TOA</strain>
    </source>
</reference>
<dbReference type="SUPFAM" id="SSF88659">
    <property type="entry name" value="Sigma3 and sigma4 domains of RNA polymerase sigma factors"/>
    <property type="match status" value="2"/>
</dbReference>
<gene>
    <name evidence="7" type="ORF">KN71_001430</name>
</gene>
<evidence type="ECO:0000256" key="6">
    <source>
        <dbReference type="SAM" id="MobiDB-lite"/>
    </source>
</evidence>
<evidence type="ECO:0000256" key="2">
    <source>
        <dbReference type="ARBA" id="ARBA00023015"/>
    </source>
</evidence>
<dbReference type="Pfam" id="PF04542">
    <property type="entry name" value="Sigma70_r2"/>
    <property type="match status" value="1"/>
</dbReference>
<keyword evidence="5" id="KW-0804">Transcription</keyword>
<dbReference type="PROSITE" id="PS00716">
    <property type="entry name" value="SIGMA70_2"/>
    <property type="match status" value="1"/>
</dbReference>
<dbReference type="InterPro" id="IPR007624">
    <property type="entry name" value="RNA_pol_sigma70_r3"/>
</dbReference>
<dbReference type="PRINTS" id="PR00046">
    <property type="entry name" value="SIGMA70FCT"/>
</dbReference>
<dbReference type="InterPro" id="IPR050239">
    <property type="entry name" value="Sigma-70_RNA_pol_init_factors"/>
</dbReference>
<dbReference type="Pfam" id="PF00140">
    <property type="entry name" value="Sigma70_r1_2"/>
    <property type="match status" value="1"/>
</dbReference>
<dbReference type="SUPFAM" id="SSF88946">
    <property type="entry name" value="Sigma2 domain of RNA polymerase sigma factors"/>
    <property type="match status" value="1"/>
</dbReference>
<feature type="region of interest" description="Disordered" evidence="6">
    <location>
        <begin position="72"/>
        <end position="156"/>
    </location>
</feature>
<dbReference type="Gene3D" id="1.10.10.10">
    <property type="entry name" value="Winged helix-like DNA-binding domain superfamily/Winged helix DNA-binding domain"/>
    <property type="match status" value="2"/>
</dbReference>
<dbReference type="NCBIfam" id="TIGR02937">
    <property type="entry name" value="sigma70-ECF"/>
    <property type="match status" value="1"/>
</dbReference>
<dbReference type="GO" id="GO:0006352">
    <property type="term" value="P:DNA-templated transcription initiation"/>
    <property type="evidence" value="ECO:0007669"/>
    <property type="project" value="InterPro"/>
</dbReference>
<dbReference type="AlphaFoldDB" id="A0A454C9H4"/>
<dbReference type="InterPro" id="IPR009042">
    <property type="entry name" value="RNA_pol_sigma70_r1_2"/>
</dbReference>
<evidence type="ECO:0000256" key="5">
    <source>
        <dbReference type="ARBA" id="ARBA00023163"/>
    </source>
</evidence>
<dbReference type="PANTHER" id="PTHR30603:SF60">
    <property type="entry name" value="RNA POLYMERASE SIGMA FACTOR RPOD"/>
    <property type="match status" value="1"/>
</dbReference>
<dbReference type="OrthoDB" id="9809557at2"/>
<dbReference type="InterPro" id="IPR000943">
    <property type="entry name" value="RNA_pol_sigma70"/>
</dbReference>
<evidence type="ECO:0000313" key="7">
    <source>
        <dbReference type="EMBL" id="AYN65361.1"/>
    </source>
</evidence>
<dbReference type="GO" id="GO:0016987">
    <property type="term" value="F:sigma factor activity"/>
    <property type="evidence" value="ECO:0007669"/>
    <property type="project" value="UniProtKB-KW"/>
</dbReference>
<dbReference type="RefSeq" id="WP_020002619.1">
    <property type="nucleotide sequence ID" value="NZ_CP009677.1"/>
</dbReference>
<dbReference type="InterPro" id="IPR014284">
    <property type="entry name" value="RNA_pol_sigma-70_dom"/>
</dbReference>
<keyword evidence="2" id="KW-0805">Transcription regulation</keyword>
<dbReference type="Proteomes" id="UP000029712">
    <property type="component" value="Chromosome"/>
</dbReference>
<evidence type="ECO:0000256" key="1">
    <source>
        <dbReference type="ARBA" id="ARBA00007788"/>
    </source>
</evidence>
<keyword evidence="3" id="KW-0731">Sigma factor</keyword>
<dbReference type="InterPro" id="IPR007627">
    <property type="entry name" value="RNA_pol_sigma70_r2"/>
</dbReference>
<evidence type="ECO:0000256" key="4">
    <source>
        <dbReference type="ARBA" id="ARBA00023125"/>
    </source>
</evidence>
<evidence type="ECO:0000313" key="8">
    <source>
        <dbReference type="Proteomes" id="UP000029712"/>
    </source>
</evidence>
<dbReference type="InterPro" id="IPR036388">
    <property type="entry name" value="WH-like_DNA-bd_sf"/>
</dbReference>
<feature type="compositionally biased region" description="Acidic residues" evidence="6">
    <location>
        <begin position="99"/>
        <end position="112"/>
    </location>
</feature>
<dbReference type="Pfam" id="PF04539">
    <property type="entry name" value="Sigma70_r3"/>
    <property type="match status" value="1"/>
</dbReference>
<name>A0A454C9H4_METHO</name>
<accession>A0A454C9H4</accession>
<dbReference type="InterPro" id="IPR007630">
    <property type="entry name" value="RNA_pol_sigma70_r4"/>
</dbReference>
<sequence length="538" mass="63006">MQDTKNNVESSVKCITKIVADELKKVQKKNKDKKAFTQDEIFEFLNKKNLYVDDEEAEALLESLFAANLVSSDTDDEDIEDIDINSLDDEVAHATTKDDDNDDDDAEEEEKDFDPSKIKELEEENLDEDINIDQEFDDSSIRSKEEDDSEMSFDEDDNHFVKKAFNDLDDEEYNDYYGEDFDEYEDDDYQTNHKQGKKQSYDDFDANNLLKEYNDEDIKLSEEKVYDQDDIKLTNKLTETNDIVKWYMRWIGKYGKLLTTNEEQALAKKMQEAKEANNYYKYKKARDMLVKRNLRLVINNAKRYKNRGLNFIDLISEGNAGIMKAVSKYDYTKGFKFSTYATWWIRQAITRAVADQARTVRVPVHMVETINKILKIERELQQENGYPPTDEEIAKKYGGDFTAEKVRYIRKINIDPISLDKNIGKEENSSFSDFVKDESVISPTSYASHEELSVIINEMIEEGLSDQADRDLIRKRFGINDLKGNKYKPHTLDELSKELGISKEKVRQLETKVLRKLKHPQKRRKLKEFFNSDSYDLD</sequence>
<comment type="similarity">
    <text evidence="1">Belongs to the sigma-70 factor family.</text>
</comment>
<dbReference type="GeneID" id="89679242"/>
<organism evidence="7 8">
    <name type="scientific">Metamycoplasma hominis</name>
    <name type="common">Mycoplasma hominis</name>
    <dbReference type="NCBI Taxonomy" id="2098"/>
    <lineage>
        <taxon>Bacteria</taxon>
        <taxon>Bacillati</taxon>
        <taxon>Mycoplasmatota</taxon>
        <taxon>Mycoplasmoidales</taxon>
        <taxon>Metamycoplasmataceae</taxon>
        <taxon>Metamycoplasma</taxon>
    </lineage>
</organism>
<dbReference type="EMBL" id="CP033021">
    <property type="protein sequence ID" value="AYN65361.1"/>
    <property type="molecule type" value="Genomic_DNA"/>
</dbReference>
<dbReference type="Pfam" id="PF04545">
    <property type="entry name" value="Sigma70_r4"/>
    <property type="match status" value="1"/>
</dbReference>
<feature type="compositionally biased region" description="Acidic residues" evidence="6">
    <location>
        <begin position="73"/>
        <end position="89"/>
    </location>
</feature>
<proteinExistence type="inferred from homology"/>
<protein>
    <submittedName>
        <fullName evidence="7">RNA polymerase sigma factor</fullName>
    </submittedName>
</protein>